<evidence type="ECO:0000313" key="2">
    <source>
        <dbReference type="Proteomes" id="UP000305517"/>
    </source>
</evidence>
<name>A0A5R8WVM2_9BACT</name>
<sequence length="228" mass="26895">MTDRDYVSLMISCTRRSDTLFKITEHEVAGSASEKSLLRLPHPEWIPEQFRLCARQNDGYTLKWHSRSDCPELPPCEGCIQLLPLRTTLRNWKEHIYFGWPEEPRRRRAFKVVDFFTPEACVGFYHDAQLDPGLYFFELGEGGEPYPLYVDLKGYLTLLSYTLGYKYWQLALLQLLPPDERNPGFQSNLTFTDKFRRDLSAWVPEFDYNKFVTIYQQVKLRNYIPSAL</sequence>
<dbReference type="OrthoDB" id="874245at2"/>
<reference evidence="1 2" key="1">
    <citation type="submission" date="2019-05" db="EMBL/GenBank/DDBJ databases">
        <title>Hymenobacter edaphi sp. nov., isolated from abandoned arsenic-contaminated farmland soil.</title>
        <authorList>
            <person name="Nie L."/>
        </authorList>
    </citation>
    <scope>NUCLEOTIDE SEQUENCE [LARGE SCALE GENOMIC DNA]</scope>
    <source>
        <strain evidence="1 2">1-3-3-8</strain>
    </source>
</reference>
<gene>
    <name evidence="1" type="ORF">FDY95_00540</name>
</gene>
<accession>A0A5R8WVM2</accession>
<protein>
    <submittedName>
        <fullName evidence="1">Uncharacterized protein</fullName>
    </submittedName>
</protein>
<dbReference type="Proteomes" id="UP000305517">
    <property type="component" value="Unassembled WGS sequence"/>
</dbReference>
<dbReference type="AlphaFoldDB" id="A0A5R8WVM2"/>
<keyword evidence="2" id="KW-1185">Reference proteome</keyword>
<dbReference type="EMBL" id="VAJM01000001">
    <property type="protein sequence ID" value="TLM96519.1"/>
    <property type="molecule type" value="Genomic_DNA"/>
</dbReference>
<proteinExistence type="predicted"/>
<evidence type="ECO:0000313" key="1">
    <source>
        <dbReference type="EMBL" id="TLM96519.1"/>
    </source>
</evidence>
<organism evidence="1 2">
    <name type="scientific">Hymenobacter jeollabukensis</name>
    <dbReference type="NCBI Taxonomy" id="2025313"/>
    <lineage>
        <taxon>Bacteria</taxon>
        <taxon>Pseudomonadati</taxon>
        <taxon>Bacteroidota</taxon>
        <taxon>Cytophagia</taxon>
        <taxon>Cytophagales</taxon>
        <taxon>Hymenobacteraceae</taxon>
        <taxon>Hymenobacter</taxon>
    </lineage>
</organism>
<comment type="caution">
    <text evidence="1">The sequence shown here is derived from an EMBL/GenBank/DDBJ whole genome shotgun (WGS) entry which is preliminary data.</text>
</comment>
<dbReference type="RefSeq" id="WP_138074775.1">
    <property type="nucleotide sequence ID" value="NZ_VAJM01000001.1"/>
</dbReference>